<keyword evidence="7 9" id="KW-1133">Transmembrane helix</keyword>
<comment type="caution">
    <text evidence="11">The sequence shown here is derived from an EMBL/GenBank/DDBJ whole genome shotgun (WGS) entry which is preliminary data.</text>
</comment>
<evidence type="ECO:0000256" key="7">
    <source>
        <dbReference type="ARBA" id="ARBA00022989"/>
    </source>
</evidence>
<dbReference type="Proteomes" id="UP000179360">
    <property type="component" value="Unassembled WGS sequence"/>
</dbReference>
<dbReference type="InterPro" id="IPR001872">
    <property type="entry name" value="Peptidase_A8"/>
</dbReference>
<dbReference type="STRING" id="1817764.A2637_00965"/>
<gene>
    <name evidence="9" type="primary">lspA</name>
    <name evidence="11" type="ORF">A2637_00965</name>
</gene>
<dbReference type="PANTHER" id="PTHR33695">
    <property type="entry name" value="LIPOPROTEIN SIGNAL PEPTIDASE"/>
    <property type="match status" value="1"/>
</dbReference>
<proteinExistence type="inferred from homology"/>
<comment type="pathway">
    <text evidence="9">Protein modification; lipoprotein biosynthesis (signal peptide cleavage).</text>
</comment>
<name>A0A1F6TME3_9PROT</name>
<comment type="catalytic activity">
    <reaction evidence="9">
        <text>Release of signal peptides from bacterial membrane prolipoproteins. Hydrolyzes -Xaa-Yaa-Zaa-|-(S,diacylglyceryl)Cys-, in which Xaa is hydrophobic (preferably Leu), and Yaa (Ala or Ser) and Zaa (Gly or Ala) have small, neutral side chains.</text>
        <dbReference type="EC" id="3.4.23.36"/>
    </reaction>
</comment>
<dbReference type="EC" id="3.4.23.36" evidence="9"/>
<evidence type="ECO:0000256" key="1">
    <source>
        <dbReference type="ARBA" id="ARBA00006139"/>
    </source>
</evidence>
<evidence type="ECO:0000256" key="6">
    <source>
        <dbReference type="ARBA" id="ARBA00022801"/>
    </source>
</evidence>
<feature type="active site" evidence="9">
    <location>
        <position position="115"/>
    </location>
</feature>
<evidence type="ECO:0000256" key="5">
    <source>
        <dbReference type="ARBA" id="ARBA00022750"/>
    </source>
</evidence>
<evidence type="ECO:0000256" key="9">
    <source>
        <dbReference type="HAMAP-Rule" id="MF_00161"/>
    </source>
</evidence>
<feature type="transmembrane region" description="Helical" evidence="9">
    <location>
        <begin position="125"/>
        <end position="148"/>
    </location>
</feature>
<dbReference type="GO" id="GO:0004190">
    <property type="term" value="F:aspartic-type endopeptidase activity"/>
    <property type="evidence" value="ECO:0007669"/>
    <property type="project" value="UniProtKB-UniRule"/>
</dbReference>
<dbReference type="NCBIfam" id="TIGR00077">
    <property type="entry name" value="lspA"/>
    <property type="match status" value="1"/>
</dbReference>
<evidence type="ECO:0000256" key="4">
    <source>
        <dbReference type="ARBA" id="ARBA00022692"/>
    </source>
</evidence>
<keyword evidence="4 9" id="KW-0812">Transmembrane</keyword>
<sequence>MWRYLWISLIVFVLDQASKLAAVKYLTRHAEVNLAPFLNLTLVYNTGAAFGFLNDAAGWQNIFFIIVALVAGVVILFMLRRLNPHDAMMAVGLTLILGGAAGNLADRLIHGYVIDFIDVYYGSWHWPAFNIADTAITVGAVLLVLDALGFGKKSPR</sequence>
<comment type="caution">
    <text evidence="9">Lacks conserved residue(s) required for the propagation of feature annotation.</text>
</comment>
<evidence type="ECO:0000313" key="11">
    <source>
        <dbReference type="EMBL" id="OGI46262.1"/>
    </source>
</evidence>
<feature type="transmembrane region" description="Helical" evidence="9">
    <location>
        <begin position="87"/>
        <end position="105"/>
    </location>
</feature>
<feature type="active site" evidence="9">
    <location>
        <position position="133"/>
    </location>
</feature>
<evidence type="ECO:0000256" key="10">
    <source>
        <dbReference type="RuleBase" id="RU004181"/>
    </source>
</evidence>
<keyword evidence="8 9" id="KW-0472">Membrane</keyword>
<dbReference type="EMBL" id="MFSY01000051">
    <property type="protein sequence ID" value="OGI46262.1"/>
    <property type="molecule type" value="Genomic_DNA"/>
</dbReference>
<dbReference type="Pfam" id="PF01252">
    <property type="entry name" value="Peptidase_A8"/>
    <property type="match status" value="1"/>
</dbReference>
<dbReference type="GO" id="GO:0006508">
    <property type="term" value="P:proteolysis"/>
    <property type="evidence" value="ECO:0007669"/>
    <property type="project" value="UniProtKB-KW"/>
</dbReference>
<dbReference type="PRINTS" id="PR00781">
    <property type="entry name" value="LIPOSIGPTASE"/>
</dbReference>
<dbReference type="UniPathway" id="UPA00665"/>
<comment type="function">
    <text evidence="9">This protein specifically catalyzes the removal of signal peptides from prolipoproteins.</text>
</comment>
<evidence type="ECO:0000256" key="8">
    <source>
        <dbReference type="ARBA" id="ARBA00023136"/>
    </source>
</evidence>
<keyword evidence="6 9" id="KW-0378">Hydrolase</keyword>
<reference evidence="11 12" key="1">
    <citation type="journal article" date="2016" name="Nat. Commun.">
        <title>Thousands of microbial genomes shed light on interconnected biogeochemical processes in an aquifer system.</title>
        <authorList>
            <person name="Anantharaman K."/>
            <person name="Brown C.T."/>
            <person name="Hug L.A."/>
            <person name="Sharon I."/>
            <person name="Castelle C.J."/>
            <person name="Probst A.J."/>
            <person name="Thomas B.C."/>
            <person name="Singh A."/>
            <person name="Wilkins M.J."/>
            <person name="Karaoz U."/>
            <person name="Brodie E.L."/>
            <person name="Williams K.H."/>
            <person name="Hubbard S.S."/>
            <person name="Banfield J.F."/>
        </authorList>
    </citation>
    <scope>NUCLEOTIDE SEQUENCE [LARGE SCALE GENOMIC DNA]</scope>
</reference>
<keyword evidence="3 9" id="KW-0645">Protease</keyword>
<evidence type="ECO:0000256" key="3">
    <source>
        <dbReference type="ARBA" id="ARBA00022670"/>
    </source>
</evidence>
<comment type="subcellular location">
    <subcellularLocation>
        <location evidence="9">Cell membrane</location>
        <topology evidence="9">Multi-pass membrane protein</topology>
    </subcellularLocation>
</comment>
<organism evidence="11 12">
    <name type="scientific">Candidatus Muproteobacteria bacterium RIFCSPHIGHO2_01_FULL_65_16</name>
    <dbReference type="NCBI Taxonomy" id="1817764"/>
    <lineage>
        <taxon>Bacteria</taxon>
        <taxon>Pseudomonadati</taxon>
        <taxon>Pseudomonadota</taxon>
        <taxon>Candidatus Muproteobacteria</taxon>
    </lineage>
</organism>
<protein>
    <recommendedName>
        <fullName evidence="9">Lipoprotein signal peptidase</fullName>
        <ecNumber evidence="9">3.4.23.36</ecNumber>
    </recommendedName>
    <alternativeName>
        <fullName evidence="9">Prolipoprotein signal peptidase</fullName>
    </alternativeName>
    <alternativeName>
        <fullName evidence="9">Signal peptidase II</fullName>
        <shortName evidence="9">SPase II</shortName>
    </alternativeName>
</protein>
<dbReference type="HAMAP" id="MF_00161">
    <property type="entry name" value="LspA"/>
    <property type="match status" value="1"/>
</dbReference>
<comment type="similarity">
    <text evidence="1 9 10">Belongs to the peptidase A8 family.</text>
</comment>
<keyword evidence="2 9" id="KW-1003">Cell membrane</keyword>
<keyword evidence="5 9" id="KW-0064">Aspartyl protease</keyword>
<evidence type="ECO:0000313" key="12">
    <source>
        <dbReference type="Proteomes" id="UP000179360"/>
    </source>
</evidence>
<dbReference type="PANTHER" id="PTHR33695:SF1">
    <property type="entry name" value="LIPOPROTEIN SIGNAL PEPTIDASE"/>
    <property type="match status" value="1"/>
</dbReference>
<evidence type="ECO:0000256" key="2">
    <source>
        <dbReference type="ARBA" id="ARBA00022475"/>
    </source>
</evidence>
<dbReference type="AlphaFoldDB" id="A0A1F6TME3"/>
<accession>A0A1F6TME3</accession>
<dbReference type="GO" id="GO:0005886">
    <property type="term" value="C:plasma membrane"/>
    <property type="evidence" value="ECO:0007669"/>
    <property type="project" value="UniProtKB-SubCell"/>
</dbReference>
<feature type="transmembrane region" description="Helical" evidence="9">
    <location>
        <begin position="62"/>
        <end position="80"/>
    </location>
</feature>